<name>A0A0D0TK13_CRYGA</name>
<dbReference type="InterPro" id="IPR005552">
    <property type="entry name" value="Scramblase"/>
</dbReference>
<proteinExistence type="inferred from homology"/>
<gene>
    <name evidence="3" type="ORF">I312_03668</name>
</gene>
<dbReference type="GO" id="GO:0017128">
    <property type="term" value="F:phospholipid scramblase activity"/>
    <property type="evidence" value="ECO:0007669"/>
    <property type="project" value="InterPro"/>
</dbReference>
<evidence type="ECO:0000256" key="1">
    <source>
        <dbReference type="ARBA" id="ARBA00005350"/>
    </source>
</evidence>
<dbReference type="HOGENOM" id="CLU_023808_3_1_1"/>
<protein>
    <recommendedName>
        <fullName evidence="4">Phospholipid scramblase</fullName>
    </recommendedName>
</protein>
<sequence length="445" mass="48501">MLPRSITASTVRVGSTSHPMLARGIATAVPLLRQQERLPRGHVRPTRRPIRHTPLPDTDERPVPSYESTTTTATSGPQAFHTYEPYDPLAIPPVHHSGRVDIPPDPSGVLGDSHAAREILGHESLVIVRQLEMLNVFMGFEQANRYAIHSPDGQLVGFLAEQEQGILSTISRQALRTHRPFRSVIMDRYGKPVLWIRRPFAFINSRIFVHSSEDPDSRLVGEAQQQWHPWRRRYNLFQSRESDTFRQFAKVDSGFLAWDFWLKDKDDRLLASINRNFRGIGRELFTDTVDFDYFSRHSGSGGLGFPFFFWGGGDGSAEAQAGGRPSDVQPLDGGGGAGAAAAGAAAGAASGGADMTEDELIYGRQPAQPGNPTNNGPVPPLPAEKESTGGWDQFPEGLEGCDEQSGWEQDDVMQDPWGDQGGDGGWFGGGSGGGGSGGDWGDWGQ</sequence>
<dbReference type="EMBL" id="KN847982">
    <property type="protein sequence ID" value="KIR46777.1"/>
    <property type="molecule type" value="Genomic_DNA"/>
</dbReference>
<evidence type="ECO:0008006" key="4">
    <source>
        <dbReference type="Google" id="ProtNLM"/>
    </source>
</evidence>
<dbReference type="GO" id="GO:0005886">
    <property type="term" value="C:plasma membrane"/>
    <property type="evidence" value="ECO:0007669"/>
    <property type="project" value="TreeGrafter"/>
</dbReference>
<feature type="region of interest" description="Disordered" evidence="2">
    <location>
        <begin position="318"/>
        <end position="341"/>
    </location>
</feature>
<dbReference type="PANTHER" id="PTHR23248">
    <property type="entry name" value="PHOSPHOLIPID SCRAMBLASE-RELATED"/>
    <property type="match status" value="1"/>
</dbReference>
<accession>A0A0D0TK13</accession>
<feature type="compositionally biased region" description="Gly residues" evidence="2">
    <location>
        <begin position="419"/>
        <end position="445"/>
    </location>
</feature>
<dbReference type="OrthoDB" id="191150at2759"/>
<organism evidence="3">
    <name type="scientific">Cryptococcus bacillisporus CA1280</name>
    <dbReference type="NCBI Taxonomy" id="1296109"/>
    <lineage>
        <taxon>Eukaryota</taxon>
        <taxon>Fungi</taxon>
        <taxon>Dikarya</taxon>
        <taxon>Basidiomycota</taxon>
        <taxon>Agaricomycotina</taxon>
        <taxon>Tremellomycetes</taxon>
        <taxon>Tremellales</taxon>
        <taxon>Cryptococcaceae</taxon>
        <taxon>Cryptococcus</taxon>
        <taxon>Cryptococcus gattii species complex</taxon>
    </lineage>
</organism>
<dbReference type="PANTHER" id="PTHR23248:SF9">
    <property type="entry name" value="PHOSPHOLIPID SCRAMBLASE"/>
    <property type="match status" value="1"/>
</dbReference>
<feature type="compositionally biased region" description="Basic residues" evidence="2">
    <location>
        <begin position="40"/>
        <end position="51"/>
    </location>
</feature>
<evidence type="ECO:0000313" key="3">
    <source>
        <dbReference type="EMBL" id="KIR46777.1"/>
    </source>
</evidence>
<evidence type="ECO:0000256" key="2">
    <source>
        <dbReference type="SAM" id="MobiDB-lite"/>
    </source>
</evidence>
<reference evidence="3" key="1">
    <citation type="submission" date="2015-01" db="EMBL/GenBank/DDBJ databases">
        <title>The Genome Sequence of Cryptococcus gattii CA1280.</title>
        <authorList>
            <consortium name="The Broad Institute Genomics Platform"/>
            <person name="Cuomo C."/>
            <person name="Litvintseva A."/>
            <person name="Chen Y."/>
            <person name="Heitman J."/>
            <person name="Sun S."/>
            <person name="Springer D."/>
            <person name="Dromer F."/>
            <person name="Young S."/>
            <person name="Zeng Q."/>
            <person name="Gargeya S."/>
            <person name="Abouelleil A."/>
            <person name="Alvarado L."/>
            <person name="Chapman S.B."/>
            <person name="Gainer-Dewar J."/>
            <person name="Goldberg J."/>
            <person name="Griggs A."/>
            <person name="Gujja S."/>
            <person name="Hansen M."/>
            <person name="Howarth C."/>
            <person name="Imamovic A."/>
            <person name="Larimer J."/>
            <person name="Murphy C."/>
            <person name="Naylor J."/>
            <person name="Pearson M."/>
            <person name="Priest M."/>
            <person name="Roberts A."/>
            <person name="Saif S."/>
            <person name="Shea T."/>
            <person name="Sykes S."/>
            <person name="Wortman J."/>
            <person name="Nusbaum C."/>
            <person name="Birren B."/>
        </authorList>
    </citation>
    <scope>NUCLEOTIDE SEQUENCE [LARGE SCALE GENOMIC DNA]</scope>
    <source>
        <strain evidence="3">CA1280</strain>
    </source>
</reference>
<feature type="region of interest" description="Disordered" evidence="2">
    <location>
        <begin position="363"/>
        <end position="445"/>
    </location>
</feature>
<dbReference type="Pfam" id="PF03803">
    <property type="entry name" value="Scramblase"/>
    <property type="match status" value="1"/>
</dbReference>
<feature type="region of interest" description="Disordered" evidence="2">
    <location>
        <begin position="39"/>
        <end position="79"/>
    </location>
</feature>
<dbReference type="AlphaFoldDB" id="A0A0D0TK13"/>
<comment type="similarity">
    <text evidence="1">Belongs to the phospholipid scramblase family.</text>
</comment>
<feature type="compositionally biased region" description="Polar residues" evidence="2">
    <location>
        <begin position="66"/>
        <end position="77"/>
    </location>
</feature>